<protein>
    <recommendedName>
        <fullName evidence="7">FTP domain-containing protein</fullName>
    </recommendedName>
</protein>
<evidence type="ECO:0000256" key="2">
    <source>
        <dbReference type="ARBA" id="ARBA00022723"/>
    </source>
</evidence>
<dbReference type="Pfam" id="PF07504">
    <property type="entry name" value="FTP"/>
    <property type="match status" value="1"/>
</dbReference>
<dbReference type="EMBL" id="JAOQNS010000006">
    <property type="protein sequence ID" value="MCW2308002.1"/>
    <property type="molecule type" value="Genomic_DNA"/>
</dbReference>
<dbReference type="SUPFAM" id="SSF55486">
    <property type="entry name" value="Metalloproteases ('zincins'), catalytic domain"/>
    <property type="match status" value="1"/>
</dbReference>
<reference evidence="9" key="1">
    <citation type="submission" date="2023-07" db="EMBL/GenBank/DDBJ databases">
        <title>Genome sequencing of Purple Non-Sulfur Bacteria from various extreme environments.</title>
        <authorList>
            <person name="Mayer M."/>
        </authorList>
    </citation>
    <scope>NUCLEOTIDE SEQUENCE [LARGE SCALE GENOMIC DNA]</scope>
    <source>
        <strain evidence="9">DSM 17935</strain>
    </source>
</reference>
<evidence type="ECO:0000313" key="9">
    <source>
        <dbReference type="Proteomes" id="UP001209755"/>
    </source>
</evidence>
<feature type="chain" id="PRO_5047372343" description="FTP domain-containing protein" evidence="6">
    <location>
        <begin position="28"/>
        <end position="655"/>
    </location>
</feature>
<evidence type="ECO:0000256" key="6">
    <source>
        <dbReference type="SAM" id="SignalP"/>
    </source>
</evidence>
<dbReference type="InterPro" id="IPR011096">
    <property type="entry name" value="FTP_domain"/>
</dbReference>
<dbReference type="Proteomes" id="UP001209755">
    <property type="component" value="Unassembled WGS sequence"/>
</dbReference>
<evidence type="ECO:0000256" key="4">
    <source>
        <dbReference type="ARBA" id="ARBA00022833"/>
    </source>
</evidence>
<keyword evidence="9" id="KW-1185">Reference proteome</keyword>
<evidence type="ECO:0000313" key="8">
    <source>
        <dbReference type="EMBL" id="MCW2308002.1"/>
    </source>
</evidence>
<organism evidence="8 9">
    <name type="scientific">Rhodobium gokarnense</name>
    <dbReference type="NCBI Taxonomy" id="364296"/>
    <lineage>
        <taxon>Bacteria</taxon>
        <taxon>Pseudomonadati</taxon>
        <taxon>Pseudomonadota</taxon>
        <taxon>Alphaproteobacteria</taxon>
        <taxon>Hyphomicrobiales</taxon>
        <taxon>Rhodobiaceae</taxon>
        <taxon>Rhodobium</taxon>
    </lineage>
</organism>
<feature type="domain" description="FTP" evidence="7">
    <location>
        <begin position="98"/>
        <end position="147"/>
    </location>
</feature>
<keyword evidence="4" id="KW-0862">Zinc</keyword>
<evidence type="ECO:0000256" key="5">
    <source>
        <dbReference type="ARBA" id="ARBA00023049"/>
    </source>
</evidence>
<evidence type="ECO:0000256" key="3">
    <source>
        <dbReference type="ARBA" id="ARBA00022801"/>
    </source>
</evidence>
<dbReference type="PANTHER" id="PTHR33794">
    <property type="entry name" value="BACILLOLYSIN"/>
    <property type="match status" value="1"/>
</dbReference>
<dbReference type="InterPro" id="IPR050728">
    <property type="entry name" value="Zinc_Metalloprotease_M4"/>
</dbReference>
<gene>
    <name evidence="8" type="ORF">M2319_002341</name>
</gene>
<dbReference type="Pfam" id="PF02128">
    <property type="entry name" value="Peptidase_M36"/>
    <property type="match status" value="1"/>
</dbReference>
<dbReference type="Gene3D" id="3.10.450.490">
    <property type="match status" value="1"/>
</dbReference>
<evidence type="ECO:0000259" key="7">
    <source>
        <dbReference type="Pfam" id="PF07504"/>
    </source>
</evidence>
<sequence length="655" mass="71634">MKMLVLKASIISLCCLVLVFGQFPAQAADITGQSTYHTDGRTTPRLDFVTPEAIERKMFVIPSDAMVIGEKTAKSMRNDVLQFLAANSNRYGLTDSAAELKLVDEQESLLGKHYRYQQFLGGREVITGEIVVTVDKNGNVTRVSNNVYPTTTTAAANKNELAVLDQERALDIAWQDLNVEQGAEVLELPSVDLKYWPSENSFMLVYDVMVAVNKPYGYWQYLVDAETGEIIQKQNRATNLGEHEKSGHVERGTGPVADRRNLFRAYELKIVENRMKNLSAPLVEVAAESADGTALVFDGDPVTTLQDATLRDDSLASAFDQAYRTRPLQDLRRESGVFHLDGPWVRIVDFESPTDEPSTSTDGNWTAKRGDTAFNDAMTYYHIDQTQRYIQSLGFANIIARPIEVDANGVSGNDNSYHRPNGVTGKSGILSFGHGCVDDNEDADVIWHEYGHAVHADVAANRWRGGDTRAMGEGFGDYLAATLSLRKENGNAFQTNKVFNWDGIGTGDPNCRGWSGRRVNLSTDVKYDPSRFYSDHQPIGGGAISDELWASPLFQAQLMLIGAGKPPEDGDKIVIQGMFGLSSSGAKMHELAQFTVLAAQSLFPGDIHAATFIRKFQDYNICNPNDSTVCAMPGSPGAPGVAGAGSDGENAAAKR</sequence>
<name>A0ABT3HCA0_9HYPH</name>
<dbReference type="RefSeq" id="WP_264601634.1">
    <property type="nucleotide sequence ID" value="NZ_JAOQNS010000006.1"/>
</dbReference>
<keyword evidence="6" id="KW-0732">Signal</keyword>
<feature type="signal peptide" evidence="6">
    <location>
        <begin position="1"/>
        <end position="27"/>
    </location>
</feature>
<accession>A0ABT3HCA0</accession>
<keyword evidence="3" id="KW-0378">Hydrolase</keyword>
<evidence type="ECO:0000256" key="1">
    <source>
        <dbReference type="ARBA" id="ARBA00022670"/>
    </source>
</evidence>
<dbReference type="InterPro" id="IPR001842">
    <property type="entry name" value="Peptidase_M36"/>
</dbReference>
<comment type="caution">
    <text evidence="8">The sequence shown here is derived from an EMBL/GenBank/DDBJ whole genome shotgun (WGS) entry which is preliminary data.</text>
</comment>
<proteinExistence type="predicted"/>
<keyword evidence="5" id="KW-0482">Metalloprotease</keyword>
<keyword evidence="1" id="KW-0645">Protease</keyword>
<dbReference type="PANTHER" id="PTHR33794:SF1">
    <property type="entry name" value="BACILLOLYSIN"/>
    <property type="match status" value="1"/>
</dbReference>
<keyword evidence="2" id="KW-0479">Metal-binding</keyword>